<sequence length="264" mass="30886">MTLWRSLYKLEKTFSDTPEPRKIAENVRSTVEKFKEYIPLVQTLCNPGLRERHWEQISEIVGFPLKPDRSTTLAKLIGLNLQEYIPQFEVISEAASKEFKLEKALEKMMEEWSEMMFSVKPFRESGTYILSSVDEIQLLLDDHLIKTQTMRGSPSVKPIEGKVKSWESKLMLLQEIIDEWLKVQATWLYLEPIFSSPDIMAQMPEEGRRFNTVDKNWREVMKSVLEDRHVLTVVDIENMLDTLKTSNELLDLIQKGPTPFEEML</sequence>
<dbReference type="GO" id="GO:0005524">
    <property type="term" value="F:ATP binding"/>
    <property type="evidence" value="ECO:0007669"/>
    <property type="project" value="UniProtKB-KW"/>
</dbReference>
<comment type="caution">
    <text evidence="13">The sequence shown here is derived from an EMBL/GenBank/DDBJ whole genome shotgun (WGS) entry which is preliminary data.</text>
</comment>
<dbReference type="FunFam" id="1.20.140.100:FF:000004">
    <property type="entry name" value="Dynein axonemal heavy chain 6"/>
    <property type="match status" value="1"/>
</dbReference>
<dbReference type="GO" id="GO:0005874">
    <property type="term" value="C:microtubule"/>
    <property type="evidence" value="ECO:0007669"/>
    <property type="project" value="UniProtKB-KW"/>
</dbReference>
<evidence type="ECO:0000256" key="9">
    <source>
        <dbReference type="ARBA" id="ARBA00023175"/>
    </source>
</evidence>
<keyword evidence="11" id="KW-0966">Cell projection</keyword>
<dbReference type="GO" id="GO:0005930">
    <property type="term" value="C:axoneme"/>
    <property type="evidence" value="ECO:0007669"/>
    <property type="project" value="UniProtKB-SubCell"/>
</dbReference>
<keyword evidence="6" id="KW-0243">Dynein</keyword>
<dbReference type="PANTHER" id="PTHR45703:SF1">
    <property type="entry name" value="DYNEINS HEAVY CHAIN"/>
    <property type="match status" value="1"/>
</dbReference>
<keyword evidence="4" id="KW-0547">Nucleotide-binding</keyword>
<evidence type="ECO:0000256" key="3">
    <source>
        <dbReference type="ARBA" id="ARBA00022701"/>
    </source>
</evidence>
<keyword evidence="14" id="KW-1185">Reference proteome</keyword>
<dbReference type="GO" id="GO:0045505">
    <property type="term" value="F:dynein intermediate chain binding"/>
    <property type="evidence" value="ECO:0007669"/>
    <property type="project" value="InterPro"/>
</dbReference>
<dbReference type="Pfam" id="PF08393">
    <property type="entry name" value="DHC_N2"/>
    <property type="match status" value="1"/>
</dbReference>
<feature type="domain" description="Dynein heavy chain linker" evidence="12">
    <location>
        <begin position="3"/>
        <end position="256"/>
    </location>
</feature>
<evidence type="ECO:0000256" key="2">
    <source>
        <dbReference type="ARBA" id="ARBA00022490"/>
    </source>
</evidence>
<keyword evidence="8" id="KW-0969">Cilium</keyword>
<evidence type="ECO:0000256" key="5">
    <source>
        <dbReference type="ARBA" id="ARBA00022840"/>
    </source>
</evidence>
<dbReference type="PANTHER" id="PTHR45703">
    <property type="entry name" value="DYNEIN HEAVY CHAIN"/>
    <property type="match status" value="1"/>
</dbReference>
<keyword evidence="7" id="KW-0175">Coiled coil</keyword>
<evidence type="ECO:0000256" key="6">
    <source>
        <dbReference type="ARBA" id="ARBA00023017"/>
    </source>
</evidence>
<evidence type="ECO:0000256" key="10">
    <source>
        <dbReference type="ARBA" id="ARBA00023212"/>
    </source>
</evidence>
<evidence type="ECO:0000313" key="13">
    <source>
        <dbReference type="EMBL" id="CAL1284853.1"/>
    </source>
</evidence>
<keyword evidence="9" id="KW-0505">Motor protein</keyword>
<evidence type="ECO:0000256" key="11">
    <source>
        <dbReference type="ARBA" id="ARBA00023273"/>
    </source>
</evidence>
<evidence type="ECO:0000256" key="4">
    <source>
        <dbReference type="ARBA" id="ARBA00022741"/>
    </source>
</evidence>
<dbReference type="GO" id="GO:0007018">
    <property type="term" value="P:microtubule-based movement"/>
    <property type="evidence" value="ECO:0007669"/>
    <property type="project" value="InterPro"/>
</dbReference>
<dbReference type="EMBL" id="CAXIEN010000184">
    <property type="protein sequence ID" value="CAL1284853.1"/>
    <property type="molecule type" value="Genomic_DNA"/>
</dbReference>
<comment type="subcellular location">
    <subcellularLocation>
        <location evidence="1">Cytoplasm</location>
        <location evidence="1">Cytoskeleton</location>
        <location evidence="1">Cilium axoneme</location>
    </subcellularLocation>
</comment>
<dbReference type="InterPro" id="IPR042222">
    <property type="entry name" value="Dynein_2_N"/>
</dbReference>
<keyword evidence="2" id="KW-0963">Cytoplasm</keyword>
<dbReference type="Gene3D" id="1.20.140.100">
    <property type="entry name" value="Dynein heavy chain, N-terminal domain 2"/>
    <property type="match status" value="1"/>
</dbReference>
<keyword evidence="3" id="KW-0493">Microtubule</keyword>
<dbReference type="InterPro" id="IPR026983">
    <property type="entry name" value="DHC"/>
</dbReference>
<organism evidence="13 14">
    <name type="scientific">Larinioides sclopetarius</name>
    <dbReference type="NCBI Taxonomy" id="280406"/>
    <lineage>
        <taxon>Eukaryota</taxon>
        <taxon>Metazoa</taxon>
        <taxon>Ecdysozoa</taxon>
        <taxon>Arthropoda</taxon>
        <taxon>Chelicerata</taxon>
        <taxon>Arachnida</taxon>
        <taxon>Araneae</taxon>
        <taxon>Araneomorphae</taxon>
        <taxon>Entelegynae</taxon>
        <taxon>Araneoidea</taxon>
        <taxon>Araneidae</taxon>
        <taxon>Larinioides</taxon>
    </lineage>
</organism>
<dbReference type="GO" id="GO:0051959">
    <property type="term" value="F:dynein light intermediate chain binding"/>
    <property type="evidence" value="ECO:0007669"/>
    <property type="project" value="InterPro"/>
</dbReference>
<protein>
    <recommendedName>
        <fullName evidence="12">Dynein heavy chain linker domain-containing protein</fullName>
    </recommendedName>
</protein>
<evidence type="ECO:0000259" key="12">
    <source>
        <dbReference type="Pfam" id="PF08393"/>
    </source>
</evidence>
<reference evidence="13 14" key="1">
    <citation type="submission" date="2024-04" db="EMBL/GenBank/DDBJ databases">
        <authorList>
            <person name="Rising A."/>
            <person name="Reimegard J."/>
            <person name="Sonavane S."/>
            <person name="Akerstrom W."/>
            <person name="Nylinder S."/>
            <person name="Hedman E."/>
            <person name="Kallberg Y."/>
        </authorList>
    </citation>
    <scope>NUCLEOTIDE SEQUENCE [LARGE SCALE GENOMIC DNA]</scope>
</reference>
<keyword evidence="5" id="KW-0067">ATP-binding</keyword>
<name>A0AAV2APZ7_9ARAC</name>
<dbReference type="AlphaFoldDB" id="A0AAV2APZ7"/>
<accession>A0AAV2APZ7</accession>
<evidence type="ECO:0000256" key="7">
    <source>
        <dbReference type="ARBA" id="ARBA00023054"/>
    </source>
</evidence>
<evidence type="ECO:0000256" key="1">
    <source>
        <dbReference type="ARBA" id="ARBA00004430"/>
    </source>
</evidence>
<evidence type="ECO:0000313" key="14">
    <source>
        <dbReference type="Proteomes" id="UP001497382"/>
    </source>
</evidence>
<proteinExistence type="predicted"/>
<dbReference type="FunFam" id="1.10.287.2620:FF:000002">
    <property type="entry name" value="Dynein heavy chain 2, axonemal"/>
    <property type="match status" value="1"/>
</dbReference>
<dbReference type="InterPro" id="IPR013602">
    <property type="entry name" value="Dynein_heavy_linker"/>
</dbReference>
<dbReference type="Gene3D" id="1.10.287.2620">
    <property type="match status" value="1"/>
</dbReference>
<evidence type="ECO:0000256" key="8">
    <source>
        <dbReference type="ARBA" id="ARBA00023069"/>
    </source>
</evidence>
<keyword evidence="10" id="KW-0206">Cytoskeleton</keyword>
<dbReference type="Proteomes" id="UP001497382">
    <property type="component" value="Unassembled WGS sequence"/>
</dbReference>
<gene>
    <name evidence="13" type="ORF">LARSCL_LOCUS13371</name>
</gene>
<dbReference type="GO" id="GO:0030286">
    <property type="term" value="C:dynein complex"/>
    <property type="evidence" value="ECO:0007669"/>
    <property type="project" value="UniProtKB-KW"/>
</dbReference>